<evidence type="ECO:0000256" key="1">
    <source>
        <dbReference type="SAM" id="MobiDB-lite"/>
    </source>
</evidence>
<name>A0AAV5M5Y8_9ROSI</name>
<feature type="compositionally biased region" description="Basic and acidic residues" evidence="1">
    <location>
        <begin position="1"/>
        <end position="18"/>
    </location>
</feature>
<proteinExistence type="predicted"/>
<evidence type="ECO:0000313" key="2">
    <source>
        <dbReference type="EMBL" id="GKV44062.1"/>
    </source>
</evidence>
<dbReference type="EMBL" id="BPVZ01000176">
    <property type="protein sequence ID" value="GKV44062.1"/>
    <property type="molecule type" value="Genomic_DNA"/>
</dbReference>
<comment type="caution">
    <text evidence="2">The sequence shown here is derived from an EMBL/GenBank/DDBJ whole genome shotgun (WGS) entry which is preliminary data.</text>
</comment>
<gene>
    <name evidence="2" type="ORF">SLEP1_g51289</name>
</gene>
<sequence>MADKGRKDGGKMKGEEGRRRRRDKWSEVEEQAEDVRKERKKKEKQIEELKEAIKNLRAQEHKLRDKVQRLKDEEDRKLGRMVRKLFPNWITKLMQGR</sequence>
<accession>A0AAV5M5Y8</accession>
<feature type="region of interest" description="Disordered" evidence="1">
    <location>
        <begin position="1"/>
        <end position="43"/>
    </location>
</feature>
<reference evidence="2 3" key="1">
    <citation type="journal article" date="2021" name="Commun. Biol.">
        <title>The genome of Shorea leprosula (Dipterocarpaceae) highlights the ecological relevance of drought in aseasonal tropical rainforests.</title>
        <authorList>
            <person name="Ng K.K.S."/>
            <person name="Kobayashi M.J."/>
            <person name="Fawcett J.A."/>
            <person name="Hatakeyama M."/>
            <person name="Paape T."/>
            <person name="Ng C.H."/>
            <person name="Ang C.C."/>
            <person name="Tnah L.H."/>
            <person name="Lee C.T."/>
            <person name="Nishiyama T."/>
            <person name="Sese J."/>
            <person name="O'Brien M.J."/>
            <person name="Copetti D."/>
            <person name="Mohd Noor M.I."/>
            <person name="Ong R.C."/>
            <person name="Putra M."/>
            <person name="Sireger I.Z."/>
            <person name="Indrioko S."/>
            <person name="Kosugi Y."/>
            <person name="Izuno A."/>
            <person name="Isagi Y."/>
            <person name="Lee S.L."/>
            <person name="Shimizu K.K."/>
        </authorList>
    </citation>
    <scope>NUCLEOTIDE SEQUENCE [LARGE SCALE GENOMIC DNA]</scope>
    <source>
        <strain evidence="2">214</strain>
    </source>
</reference>
<dbReference type="Proteomes" id="UP001054252">
    <property type="component" value="Unassembled WGS sequence"/>
</dbReference>
<dbReference type="AlphaFoldDB" id="A0AAV5M5Y8"/>
<evidence type="ECO:0000313" key="3">
    <source>
        <dbReference type="Proteomes" id="UP001054252"/>
    </source>
</evidence>
<keyword evidence="3" id="KW-1185">Reference proteome</keyword>
<organism evidence="2 3">
    <name type="scientific">Rubroshorea leprosula</name>
    <dbReference type="NCBI Taxonomy" id="152421"/>
    <lineage>
        <taxon>Eukaryota</taxon>
        <taxon>Viridiplantae</taxon>
        <taxon>Streptophyta</taxon>
        <taxon>Embryophyta</taxon>
        <taxon>Tracheophyta</taxon>
        <taxon>Spermatophyta</taxon>
        <taxon>Magnoliopsida</taxon>
        <taxon>eudicotyledons</taxon>
        <taxon>Gunneridae</taxon>
        <taxon>Pentapetalae</taxon>
        <taxon>rosids</taxon>
        <taxon>malvids</taxon>
        <taxon>Malvales</taxon>
        <taxon>Dipterocarpaceae</taxon>
        <taxon>Rubroshorea</taxon>
    </lineage>
</organism>
<protein>
    <submittedName>
        <fullName evidence="2">Uncharacterized protein</fullName>
    </submittedName>
</protein>